<protein>
    <submittedName>
        <fullName evidence="3">Uncharacterized protein</fullName>
    </submittedName>
</protein>
<reference evidence="3" key="2">
    <citation type="submission" date="2022-06" db="UniProtKB">
        <authorList>
            <consortium name="EnsemblMetazoa"/>
        </authorList>
    </citation>
    <scope>IDENTIFICATION</scope>
    <source>
        <strain evidence="3">PS312</strain>
    </source>
</reference>
<accession>A0A8R1UDL9</accession>
<dbReference type="AlphaFoldDB" id="A0A454XLB5"/>
<accession>A0A454XLB5</accession>
<dbReference type="OrthoDB" id="6420171at2759"/>
<evidence type="ECO:0000313" key="4">
    <source>
        <dbReference type="Proteomes" id="UP000005239"/>
    </source>
</evidence>
<dbReference type="GO" id="GO:0032222">
    <property type="term" value="P:regulation of synaptic transmission, cholinergic"/>
    <property type="evidence" value="ECO:0007669"/>
    <property type="project" value="InterPro"/>
</dbReference>
<dbReference type="EnsemblMetazoa" id="PPA21932.1">
    <property type="protein sequence ID" value="PPA21932.1"/>
    <property type="gene ID" value="WBGene00111486"/>
</dbReference>
<evidence type="ECO:0000256" key="2">
    <source>
        <dbReference type="ARBA" id="ARBA00023180"/>
    </source>
</evidence>
<dbReference type="InterPro" id="IPR031424">
    <property type="entry name" value="QVR-like"/>
</dbReference>
<evidence type="ECO:0000256" key="1">
    <source>
        <dbReference type="ARBA" id="ARBA00022729"/>
    </source>
</evidence>
<dbReference type="PANTHER" id="PTHR33562">
    <property type="entry name" value="ATILLA, ISOFORM B-RELATED-RELATED"/>
    <property type="match status" value="1"/>
</dbReference>
<keyword evidence="1" id="KW-0732">Signal</keyword>
<evidence type="ECO:0000313" key="3">
    <source>
        <dbReference type="EnsemblMetazoa" id="PPA21932.1"/>
    </source>
</evidence>
<keyword evidence="2" id="KW-0325">Glycoprotein</keyword>
<dbReference type="GO" id="GO:0030431">
    <property type="term" value="P:sleep"/>
    <property type="evidence" value="ECO:0007669"/>
    <property type="project" value="InterPro"/>
</dbReference>
<proteinExistence type="predicted"/>
<sequence>MNRLVLALLALAAMALAEGDSLDANAIHCVQCSTQIQTDCDEVPDNYASKCLTLKSGALNGTSAVACRKIIQKVGDETTVIRECAYTAGDVDGQRKTGNSGIVLYYYQCTPESSDKPCNGVSGISFLTASFVAVVARFFM</sequence>
<dbReference type="Proteomes" id="UP000005239">
    <property type="component" value="Unassembled WGS sequence"/>
</dbReference>
<dbReference type="InterPro" id="IPR050975">
    <property type="entry name" value="Sleep_regulator"/>
</dbReference>
<name>A0A454XLB5_PRIPA</name>
<keyword evidence="4" id="KW-1185">Reference proteome</keyword>
<reference evidence="4" key="1">
    <citation type="journal article" date="2008" name="Nat. Genet.">
        <title>The Pristionchus pacificus genome provides a unique perspective on nematode lifestyle and parasitism.</title>
        <authorList>
            <person name="Dieterich C."/>
            <person name="Clifton S.W."/>
            <person name="Schuster L.N."/>
            <person name="Chinwalla A."/>
            <person name="Delehaunty K."/>
            <person name="Dinkelacker I."/>
            <person name="Fulton L."/>
            <person name="Fulton R."/>
            <person name="Godfrey J."/>
            <person name="Minx P."/>
            <person name="Mitreva M."/>
            <person name="Roeseler W."/>
            <person name="Tian H."/>
            <person name="Witte H."/>
            <person name="Yang S.P."/>
            <person name="Wilson R.K."/>
            <person name="Sommer R.J."/>
        </authorList>
    </citation>
    <scope>NUCLEOTIDE SEQUENCE [LARGE SCALE GENOMIC DNA]</scope>
    <source>
        <strain evidence="4">PS312</strain>
    </source>
</reference>
<dbReference type="PANTHER" id="PTHR33562:SF2">
    <property type="entry name" value="PROTEIN QUIVER"/>
    <property type="match status" value="1"/>
</dbReference>
<dbReference type="Pfam" id="PF17064">
    <property type="entry name" value="QVR"/>
    <property type="match status" value="1"/>
</dbReference>
<organism evidence="3 4">
    <name type="scientific">Pristionchus pacificus</name>
    <name type="common">Parasitic nematode worm</name>
    <dbReference type="NCBI Taxonomy" id="54126"/>
    <lineage>
        <taxon>Eukaryota</taxon>
        <taxon>Metazoa</taxon>
        <taxon>Ecdysozoa</taxon>
        <taxon>Nematoda</taxon>
        <taxon>Chromadorea</taxon>
        <taxon>Rhabditida</taxon>
        <taxon>Rhabditina</taxon>
        <taxon>Diplogasteromorpha</taxon>
        <taxon>Diplogasteroidea</taxon>
        <taxon>Neodiplogasteridae</taxon>
        <taxon>Pristionchus</taxon>
    </lineage>
</organism>
<gene>
    <name evidence="3" type="primary">WBGene00111486</name>
</gene>